<comment type="caution">
    <text evidence="1">The sequence shown here is derived from an EMBL/GenBank/DDBJ whole genome shotgun (WGS) entry which is preliminary data.</text>
</comment>
<sequence length="86" mass="9687">MAMKASESSTSPFSAVVEIKAEASSNLIECYPTGFKFDINYRKPYVGDGMADGEFSELRENKQIADDTVGLDRDLDLEYWMNLISY</sequence>
<name>A0A1V6PT67_9EURO</name>
<evidence type="ECO:0000313" key="1">
    <source>
        <dbReference type="EMBL" id="OQD79912.1"/>
    </source>
</evidence>
<reference evidence="2" key="1">
    <citation type="journal article" date="2017" name="Nat. Microbiol.">
        <title>Global analysis of biosynthetic gene clusters reveals vast potential of secondary metabolite production in Penicillium species.</title>
        <authorList>
            <person name="Nielsen J.C."/>
            <person name="Grijseels S."/>
            <person name="Prigent S."/>
            <person name="Ji B."/>
            <person name="Dainat J."/>
            <person name="Nielsen K.F."/>
            <person name="Frisvad J.C."/>
            <person name="Workman M."/>
            <person name="Nielsen J."/>
        </authorList>
    </citation>
    <scope>NUCLEOTIDE SEQUENCE [LARGE SCALE GENOMIC DNA]</scope>
    <source>
        <strain evidence="2">IBT 31811</strain>
    </source>
</reference>
<dbReference type="Proteomes" id="UP000191672">
    <property type="component" value="Unassembled WGS sequence"/>
</dbReference>
<protein>
    <submittedName>
        <fullName evidence="1">Uncharacterized protein</fullName>
    </submittedName>
</protein>
<gene>
    <name evidence="1" type="ORF">PENANT_c042G03974</name>
</gene>
<proteinExistence type="predicted"/>
<keyword evidence="2" id="KW-1185">Reference proteome</keyword>
<accession>A0A1V6PT67</accession>
<evidence type="ECO:0000313" key="2">
    <source>
        <dbReference type="Proteomes" id="UP000191672"/>
    </source>
</evidence>
<organism evidence="1 2">
    <name type="scientific">Penicillium antarcticum</name>
    <dbReference type="NCBI Taxonomy" id="416450"/>
    <lineage>
        <taxon>Eukaryota</taxon>
        <taxon>Fungi</taxon>
        <taxon>Dikarya</taxon>
        <taxon>Ascomycota</taxon>
        <taxon>Pezizomycotina</taxon>
        <taxon>Eurotiomycetes</taxon>
        <taxon>Eurotiomycetidae</taxon>
        <taxon>Eurotiales</taxon>
        <taxon>Aspergillaceae</taxon>
        <taxon>Penicillium</taxon>
    </lineage>
</organism>
<dbReference type="EMBL" id="MDYN01000042">
    <property type="protein sequence ID" value="OQD79912.1"/>
    <property type="molecule type" value="Genomic_DNA"/>
</dbReference>
<dbReference type="AlphaFoldDB" id="A0A1V6PT67"/>